<evidence type="ECO:0000259" key="3">
    <source>
        <dbReference type="SMART" id="SM01027"/>
    </source>
</evidence>
<dbReference type="Pfam" id="PF10996">
    <property type="entry name" value="Beta-Casp"/>
    <property type="match status" value="1"/>
</dbReference>
<dbReference type="GO" id="GO:0004521">
    <property type="term" value="F:RNA endonuclease activity"/>
    <property type="evidence" value="ECO:0007669"/>
    <property type="project" value="TreeGrafter"/>
</dbReference>
<dbReference type="HOGENOM" id="CLU_659942_0_0_2"/>
<dbReference type="OrthoDB" id="40950at2157"/>
<dbReference type="SUPFAM" id="SSF56281">
    <property type="entry name" value="Metallo-hydrolase/oxidoreductase"/>
    <property type="match status" value="1"/>
</dbReference>
<dbReference type="eggNOG" id="arCOG00543">
    <property type="taxonomic scope" value="Archaea"/>
</dbReference>
<dbReference type="CDD" id="cd16295">
    <property type="entry name" value="TTHA0252-CPSF-like_MBL-fold"/>
    <property type="match status" value="1"/>
</dbReference>
<dbReference type="GeneID" id="4601524"/>
<gene>
    <name evidence="4" type="ordered locus">Tpen_1566</name>
</gene>
<name>A1S0I1_THEPD</name>
<evidence type="ECO:0000313" key="4">
    <source>
        <dbReference type="EMBL" id="ABL78961.1"/>
    </source>
</evidence>
<dbReference type="SMART" id="SM01027">
    <property type="entry name" value="Beta-Casp"/>
    <property type="match status" value="1"/>
</dbReference>
<dbReference type="RefSeq" id="WP_011753226.1">
    <property type="nucleotide sequence ID" value="NC_008698.1"/>
</dbReference>
<dbReference type="GO" id="GO:0016787">
    <property type="term" value="F:hydrolase activity"/>
    <property type="evidence" value="ECO:0007669"/>
    <property type="project" value="UniProtKB-KW"/>
</dbReference>
<dbReference type="AlphaFoldDB" id="A1S0I1"/>
<proteinExistence type="predicted"/>
<dbReference type="SMART" id="SM00849">
    <property type="entry name" value="Lactamase_B"/>
    <property type="match status" value="1"/>
</dbReference>
<sequence>MRLVFLGGYREQGRSCLALEHGGRYYVFDVGVKKVYSGGKYGEPPFLGLIDAGKVEAVFVSHLHEDHLAAVPALVRRGFNGPIYMSAPTAELGIKQWYKWTVLEEDGKPLFTEEDCDEARKMVKTVGDGSVVTSGDVEVAFHQSGHALGSMYMEVSVGGWSMLYAADINRGSSVFRDPAPAPSSYDVVIANASYGDRVVDAGVGERRVAALVLETVKRGGTALIPVTAVGRGQETLMILLRSREILGSGAPIFVEKSIAEGVERVAAYEGYVKPEFLEVAKRKPHLAEPFHVFSKDEVDEVARVKPSVVLATDLMLMETSRRFFEKLREDPSSSVILTGYQAPGTFGRRLLDHREAGAFTFNGEVVRFSCRVYDVPVKMHFDVRDNVELVQRTLKEEGLVVLHHGEEPNSTRLALHLFNYVKPERVVVPQVPSDLYLVRSG</sequence>
<evidence type="ECO:0000256" key="1">
    <source>
        <dbReference type="ARBA" id="ARBA00022801"/>
    </source>
</evidence>
<dbReference type="PANTHER" id="PTHR11203:SF37">
    <property type="entry name" value="INTEGRATOR COMPLEX SUBUNIT 11"/>
    <property type="match status" value="1"/>
</dbReference>
<reference evidence="5" key="1">
    <citation type="journal article" date="2008" name="J. Bacteriol.">
        <title>Genome sequence of Thermofilum pendens reveals an exceptional loss of biosynthetic pathways without genome reduction.</title>
        <authorList>
            <person name="Anderson I."/>
            <person name="Rodriguez J."/>
            <person name="Susanti D."/>
            <person name="Porat I."/>
            <person name="Reich C."/>
            <person name="Ulrich L.E."/>
            <person name="Elkins J.G."/>
            <person name="Mavromatis K."/>
            <person name="Lykidis A."/>
            <person name="Kim E."/>
            <person name="Thompson L.S."/>
            <person name="Nolan M."/>
            <person name="Land M."/>
            <person name="Copeland A."/>
            <person name="Lapidus A."/>
            <person name="Lucas S."/>
            <person name="Detter C."/>
            <person name="Zhulin I.B."/>
            <person name="Olsen G.J."/>
            <person name="Whitman W."/>
            <person name="Mukhopadhyay B."/>
            <person name="Bristow J."/>
            <person name="Kyrpides N."/>
        </authorList>
    </citation>
    <scope>NUCLEOTIDE SEQUENCE [LARGE SCALE GENOMIC DNA]</scope>
    <source>
        <strain evidence="5">DSM 2475 / Hrk 5</strain>
    </source>
</reference>
<dbReference type="EnsemblBacteria" id="ABL78961">
    <property type="protein sequence ID" value="ABL78961"/>
    <property type="gene ID" value="Tpen_1566"/>
</dbReference>
<keyword evidence="1" id="KW-0378">Hydrolase</keyword>
<dbReference type="Proteomes" id="UP000000641">
    <property type="component" value="Chromosome"/>
</dbReference>
<keyword evidence="5" id="KW-1185">Reference proteome</keyword>
<dbReference type="InterPro" id="IPR022712">
    <property type="entry name" value="Beta_Casp"/>
</dbReference>
<dbReference type="STRING" id="368408.Tpen_1566"/>
<dbReference type="Pfam" id="PF00753">
    <property type="entry name" value="Lactamase_B"/>
    <property type="match status" value="1"/>
</dbReference>
<feature type="domain" description="Metallo-beta-lactamase" evidence="2">
    <location>
        <begin position="13"/>
        <end position="205"/>
    </location>
</feature>
<organism evidence="4 5">
    <name type="scientific">Thermofilum pendens (strain DSM 2475 / Hrk 5)</name>
    <dbReference type="NCBI Taxonomy" id="368408"/>
    <lineage>
        <taxon>Archaea</taxon>
        <taxon>Thermoproteota</taxon>
        <taxon>Thermoprotei</taxon>
        <taxon>Thermofilales</taxon>
        <taxon>Thermofilaceae</taxon>
        <taxon>Thermofilum</taxon>
    </lineage>
</organism>
<accession>A1S0I1</accession>
<dbReference type="InterPro" id="IPR036866">
    <property type="entry name" value="RibonucZ/Hydroxyglut_hydro"/>
</dbReference>
<feature type="domain" description="Beta-Casp" evidence="3">
    <location>
        <begin position="232"/>
        <end position="350"/>
    </location>
</feature>
<protein>
    <submittedName>
        <fullName evidence="4">Beta-lactamase domain protein</fullName>
    </submittedName>
</protein>
<evidence type="ECO:0000313" key="5">
    <source>
        <dbReference type="Proteomes" id="UP000000641"/>
    </source>
</evidence>
<dbReference type="EMBL" id="CP000505">
    <property type="protein sequence ID" value="ABL78961.1"/>
    <property type="molecule type" value="Genomic_DNA"/>
</dbReference>
<dbReference type="Gene3D" id="3.60.15.10">
    <property type="entry name" value="Ribonuclease Z/Hydroxyacylglutathione hydrolase-like"/>
    <property type="match status" value="1"/>
</dbReference>
<dbReference type="InterPro" id="IPR050698">
    <property type="entry name" value="MBL"/>
</dbReference>
<evidence type="ECO:0000259" key="2">
    <source>
        <dbReference type="SMART" id="SM00849"/>
    </source>
</evidence>
<dbReference type="InterPro" id="IPR001279">
    <property type="entry name" value="Metallo-B-lactamas"/>
</dbReference>
<dbReference type="PANTHER" id="PTHR11203">
    <property type="entry name" value="CLEAVAGE AND POLYADENYLATION SPECIFICITY FACTOR FAMILY MEMBER"/>
    <property type="match status" value="1"/>
</dbReference>
<dbReference type="KEGG" id="tpe:Tpen_1566"/>
<dbReference type="Gene3D" id="3.40.50.10890">
    <property type="match status" value="1"/>
</dbReference>